<dbReference type="GO" id="GO:0016491">
    <property type="term" value="F:oxidoreductase activity"/>
    <property type="evidence" value="ECO:0007669"/>
    <property type="project" value="UniProtKB-KW"/>
</dbReference>
<protein>
    <submittedName>
        <fullName evidence="3">NADPH-dependent 2,4-dienoyl-CoA reductase/sulfur reductase-like enzyme</fullName>
    </submittedName>
</protein>
<dbReference type="EMBL" id="SMGK01000001">
    <property type="protein sequence ID" value="TCK75602.1"/>
    <property type="molecule type" value="Genomic_DNA"/>
</dbReference>
<feature type="domain" description="FAD/NAD(P)-binding" evidence="2">
    <location>
        <begin position="6"/>
        <end position="287"/>
    </location>
</feature>
<dbReference type="InterPro" id="IPR041854">
    <property type="entry name" value="BFD-like_2Fe2S-bd_dom_sf"/>
</dbReference>
<accession>A0A4R1LB85</accession>
<dbReference type="Gene3D" id="1.10.10.1100">
    <property type="entry name" value="BFD-like [2Fe-2S]-binding domain"/>
    <property type="match status" value="1"/>
</dbReference>
<dbReference type="SUPFAM" id="SSF51905">
    <property type="entry name" value="FAD/NAD(P)-binding domain"/>
    <property type="match status" value="1"/>
</dbReference>
<evidence type="ECO:0000256" key="1">
    <source>
        <dbReference type="ARBA" id="ARBA00023002"/>
    </source>
</evidence>
<dbReference type="AlphaFoldDB" id="A0A4R1LB85"/>
<dbReference type="PRINTS" id="PR00368">
    <property type="entry name" value="FADPNR"/>
</dbReference>
<dbReference type="PANTHER" id="PTHR42949:SF3">
    <property type="entry name" value="ANAEROBIC GLYCEROL-3-PHOSPHATE DEHYDROGENASE SUBUNIT B"/>
    <property type="match status" value="1"/>
</dbReference>
<evidence type="ECO:0000313" key="3">
    <source>
        <dbReference type="EMBL" id="TCK75602.1"/>
    </source>
</evidence>
<dbReference type="InterPro" id="IPR017224">
    <property type="entry name" value="Opine_Oxase_asu/HCN_bsu"/>
</dbReference>
<dbReference type="RefSeq" id="WP_131991484.1">
    <property type="nucleotide sequence ID" value="NZ_SMGK01000001.1"/>
</dbReference>
<dbReference type="PIRSF" id="PIRSF037495">
    <property type="entry name" value="Opine_OX_OoxA/HcnB"/>
    <property type="match status" value="1"/>
</dbReference>
<keyword evidence="4" id="KW-1185">Reference proteome</keyword>
<comment type="caution">
    <text evidence="3">The sequence shown here is derived from an EMBL/GenBank/DDBJ whole genome shotgun (WGS) entry which is preliminary data.</text>
</comment>
<reference evidence="3 4" key="1">
    <citation type="submission" date="2019-03" db="EMBL/GenBank/DDBJ databases">
        <title>Genomic Encyclopedia of Type Strains, Phase IV (KMG-IV): sequencing the most valuable type-strain genomes for metagenomic binning, comparative biology and taxonomic classification.</title>
        <authorList>
            <person name="Goeker M."/>
        </authorList>
    </citation>
    <scope>NUCLEOTIDE SEQUENCE [LARGE SCALE GENOMIC DNA]</scope>
    <source>
        <strain evidence="3 4">DSM 103428</strain>
    </source>
</reference>
<dbReference type="OrthoDB" id="9776839at2"/>
<dbReference type="InterPro" id="IPR023753">
    <property type="entry name" value="FAD/NAD-binding_dom"/>
</dbReference>
<sequence length="431" mass="46327">MSLSFEIVVAGGGPAGIAAAIVAAESGKRVAIVDDNPRLGGQIWRGGLTPSGETKEWHKRLEACASLITHLPGVRIVDHPAPRTLVAEAADGVAFTIEYGKLILATGAREGFLPFPGWTLPNVMGAGALQAMVKSGLSVEGKRVVVAGTGPLLMAVAAYLRHAGAKVLMVCEQASLGRLARFGMTLARDRDKLLQTLRYGRETISIPFRTSCWPVAASGAEKLTGITLRQRRRQWQLACDYLACGFHLVPNTELASLLGCRLQDGFVAVDETQSTSVPDVYCAGEATGIGGVELSLLEGQIAGLAAAGRHDQSRTHFRARSRAQGFASTLAQTFALRSELRSIPTPETIVCRCEDVPLRDLLQHTSWRSAKLHTRCGMGPCQGRICGAATHFLFGWNQDSVRPPVFPARVSTLAHFTHKLRDNDFEAKETQ</sequence>
<keyword evidence="1" id="KW-0560">Oxidoreductase</keyword>
<proteinExistence type="predicted"/>
<dbReference type="Pfam" id="PF07992">
    <property type="entry name" value="Pyr_redox_2"/>
    <property type="match status" value="1"/>
</dbReference>
<dbReference type="Gene3D" id="3.40.50.720">
    <property type="entry name" value="NAD(P)-binding Rossmann-like Domain"/>
    <property type="match status" value="1"/>
</dbReference>
<name>A0A4R1LB85_9BACT</name>
<organism evidence="3 4">
    <name type="scientific">Acidipila rosea</name>
    <dbReference type="NCBI Taxonomy" id="768535"/>
    <lineage>
        <taxon>Bacteria</taxon>
        <taxon>Pseudomonadati</taxon>
        <taxon>Acidobacteriota</taxon>
        <taxon>Terriglobia</taxon>
        <taxon>Terriglobales</taxon>
        <taxon>Acidobacteriaceae</taxon>
        <taxon>Acidipila</taxon>
    </lineage>
</organism>
<dbReference type="PANTHER" id="PTHR42949">
    <property type="entry name" value="ANAEROBIC GLYCEROL-3-PHOSPHATE DEHYDROGENASE SUBUNIT B"/>
    <property type="match status" value="1"/>
</dbReference>
<gene>
    <name evidence="3" type="ORF">C7378_0588</name>
</gene>
<dbReference type="Proteomes" id="UP000295210">
    <property type="component" value="Unassembled WGS sequence"/>
</dbReference>
<evidence type="ECO:0000313" key="4">
    <source>
        <dbReference type="Proteomes" id="UP000295210"/>
    </source>
</evidence>
<dbReference type="Gene3D" id="3.50.50.60">
    <property type="entry name" value="FAD/NAD(P)-binding domain"/>
    <property type="match status" value="2"/>
</dbReference>
<dbReference type="InterPro" id="IPR036188">
    <property type="entry name" value="FAD/NAD-bd_sf"/>
</dbReference>
<dbReference type="PRINTS" id="PR00469">
    <property type="entry name" value="PNDRDTASEII"/>
</dbReference>
<evidence type="ECO:0000259" key="2">
    <source>
        <dbReference type="Pfam" id="PF07992"/>
    </source>
</evidence>
<dbReference type="InterPro" id="IPR051691">
    <property type="entry name" value="Metab_Enz_Cyan_OpOx_G3PDH"/>
</dbReference>